<comment type="caution">
    <text evidence="1">The sequence shown here is derived from an EMBL/GenBank/DDBJ whole genome shotgun (WGS) entry which is preliminary data.</text>
</comment>
<organism evidence="1 2">
    <name type="scientific">Smallanthus sonchifolius</name>
    <dbReference type="NCBI Taxonomy" id="185202"/>
    <lineage>
        <taxon>Eukaryota</taxon>
        <taxon>Viridiplantae</taxon>
        <taxon>Streptophyta</taxon>
        <taxon>Embryophyta</taxon>
        <taxon>Tracheophyta</taxon>
        <taxon>Spermatophyta</taxon>
        <taxon>Magnoliopsida</taxon>
        <taxon>eudicotyledons</taxon>
        <taxon>Gunneridae</taxon>
        <taxon>Pentapetalae</taxon>
        <taxon>asterids</taxon>
        <taxon>campanulids</taxon>
        <taxon>Asterales</taxon>
        <taxon>Asteraceae</taxon>
        <taxon>Asteroideae</taxon>
        <taxon>Heliantheae alliance</taxon>
        <taxon>Millerieae</taxon>
        <taxon>Smallanthus</taxon>
    </lineage>
</organism>
<reference evidence="1 2" key="2">
    <citation type="journal article" date="2022" name="Mol. Ecol. Resour.">
        <title>The genomes of chicory, endive, great burdock and yacon provide insights into Asteraceae paleo-polyploidization history and plant inulin production.</title>
        <authorList>
            <person name="Fan W."/>
            <person name="Wang S."/>
            <person name="Wang H."/>
            <person name="Wang A."/>
            <person name="Jiang F."/>
            <person name="Liu H."/>
            <person name="Zhao H."/>
            <person name="Xu D."/>
            <person name="Zhang Y."/>
        </authorList>
    </citation>
    <scope>NUCLEOTIDE SEQUENCE [LARGE SCALE GENOMIC DNA]</scope>
    <source>
        <strain evidence="2">cv. Yunnan</strain>
        <tissue evidence="1">Leaves</tissue>
    </source>
</reference>
<gene>
    <name evidence="1" type="ORF">L1987_10858</name>
</gene>
<evidence type="ECO:0000313" key="2">
    <source>
        <dbReference type="Proteomes" id="UP001056120"/>
    </source>
</evidence>
<protein>
    <submittedName>
        <fullName evidence="1">Uncharacterized protein</fullName>
    </submittedName>
</protein>
<proteinExistence type="predicted"/>
<keyword evidence="2" id="KW-1185">Reference proteome</keyword>
<reference evidence="2" key="1">
    <citation type="journal article" date="2022" name="Mol. Ecol. Resour.">
        <title>The genomes of chicory, endive, great burdock and yacon provide insights into Asteraceae palaeo-polyploidization history and plant inulin production.</title>
        <authorList>
            <person name="Fan W."/>
            <person name="Wang S."/>
            <person name="Wang H."/>
            <person name="Wang A."/>
            <person name="Jiang F."/>
            <person name="Liu H."/>
            <person name="Zhao H."/>
            <person name="Xu D."/>
            <person name="Zhang Y."/>
        </authorList>
    </citation>
    <scope>NUCLEOTIDE SEQUENCE [LARGE SCALE GENOMIC DNA]</scope>
    <source>
        <strain evidence="2">cv. Yunnan</strain>
    </source>
</reference>
<dbReference type="Proteomes" id="UP001056120">
    <property type="component" value="Linkage Group LG04"/>
</dbReference>
<evidence type="ECO:0000313" key="1">
    <source>
        <dbReference type="EMBL" id="KAI3817071.1"/>
    </source>
</evidence>
<accession>A0ACB9JAA9</accession>
<name>A0ACB9JAA9_9ASTR</name>
<dbReference type="EMBL" id="CM042021">
    <property type="protein sequence ID" value="KAI3817071.1"/>
    <property type="molecule type" value="Genomic_DNA"/>
</dbReference>
<sequence>MSATATHRHFTRPLPPIRRLPEPSTPPRLIPKRGQVLRNVLRTVFSCLFFTGEGRRPSRKTSMVSPVYT</sequence>